<protein>
    <submittedName>
        <fullName evidence="2">Uncharacterized protein</fullName>
    </submittedName>
</protein>
<sequence>MVLSGQYYASRKWLVTRHVSSERAERLWKIDVTPETGTLADIDIVFFDSTNEKCYYRFSHCAEMMISDDMKRSAAEENTKENQESHTSESINAKTLLTTGATEQDLKDLAWQAIESEELNGCADPQDLQIKQDPALEQGGQISFP</sequence>
<dbReference type="EMBL" id="JBHFFA010000003">
    <property type="protein sequence ID" value="KAL2636179.1"/>
    <property type="molecule type" value="Genomic_DNA"/>
</dbReference>
<comment type="caution">
    <text evidence="2">The sequence shown here is derived from an EMBL/GenBank/DDBJ whole genome shotgun (WGS) entry which is preliminary data.</text>
</comment>
<feature type="compositionally biased region" description="Basic and acidic residues" evidence="1">
    <location>
        <begin position="71"/>
        <end position="87"/>
    </location>
</feature>
<proteinExistence type="predicted"/>
<feature type="region of interest" description="Disordered" evidence="1">
    <location>
        <begin position="71"/>
        <end position="99"/>
    </location>
</feature>
<name>A0ABD1Z0P4_9MARC</name>
<reference evidence="2 3" key="1">
    <citation type="submission" date="2024-09" db="EMBL/GenBank/DDBJ databases">
        <title>Chromosome-scale assembly of Riccia fluitans.</title>
        <authorList>
            <person name="Paukszto L."/>
            <person name="Sawicki J."/>
            <person name="Karawczyk K."/>
            <person name="Piernik-Szablinska J."/>
            <person name="Szczecinska M."/>
            <person name="Mazdziarz M."/>
        </authorList>
    </citation>
    <scope>NUCLEOTIDE SEQUENCE [LARGE SCALE GENOMIC DNA]</scope>
    <source>
        <strain evidence="2">Rf_01</strain>
        <tissue evidence="2">Aerial parts of the thallus</tissue>
    </source>
</reference>
<dbReference type="Proteomes" id="UP001605036">
    <property type="component" value="Unassembled WGS sequence"/>
</dbReference>
<gene>
    <name evidence="2" type="ORF">R1flu_007658</name>
</gene>
<evidence type="ECO:0000256" key="1">
    <source>
        <dbReference type="SAM" id="MobiDB-lite"/>
    </source>
</evidence>
<feature type="compositionally biased region" description="Polar residues" evidence="1">
    <location>
        <begin position="88"/>
        <end position="99"/>
    </location>
</feature>
<feature type="region of interest" description="Disordered" evidence="1">
    <location>
        <begin position="122"/>
        <end position="145"/>
    </location>
</feature>
<dbReference type="AlphaFoldDB" id="A0ABD1Z0P4"/>
<organism evidence="2 3">
    <name type="scientific">Riccia fluitans</name>
    <dbReference type="NCBI Taxonomy" id="41844"/>
    <lineage>
        <taxon>Eukaryota</taxon>
        <taxon>Viridiplantae</taxon>
        <taxon>Streptophyta</taxon>
        <taxon>Embryophyta</taxon>
        <taxon>Marchantiophyta</taxon>
        <taxon>Marchantiopsida</taxon>
        <taxon>Marchantiidae</taxon>
        <taxon>Marchantiales</taxon>
        <taxon>Ricciaceae</taxon>
        <taxon>Riccia</taxon>
    </lineage>
</organism>
<keyword evidence="3" id="KW-1185">Reference proteome</keyword>
<accession>A0ABD1Z0P4</accession>
<evidence type="ECO:0000313" key="2">
    <source>
        <dbReference type="EMBL" id="KAL2636179.1"/>
    </source>
</evidence>
<evidence type="ECO:0000313" key="3">
    <source>
        <dbReference type="Proteomes" id="UP001605036"/>
    </source>
</evidence>